<evidence type="ECO:0000256" key="4">
    <source>
        <dbReference type="ARBA" id="ARBA00023125"/>
    </source>
</evidence>
<evidence type="ECO:0000256" key="5">
    <source>
        <dbReference type="PROSITE-ProRule" id="PRU00309"/>
    </source>
</evidence>
<dbReference type="GO" id="GO:0008270">
    <property type="term" value="F:zinc ion binding"/>
    <property type="evidence" value="ECO:0007669"/>
    <property type="project" value="UniProtKB-KW"/>
</dbReference>
<reference evidence="7" key="1">
    <citation type="submission" date="2022-08" db="UniProtKB">
        <authorList>
            <consortium name="EnsemblMetazoa"/>
        </authorList>
    </citation>
    <scope>IDENTIFICATION</scope>
    <source>
        <strain evidence="7">05x7-T-G4-1.051#20</strain>
    </source>
</reference>
<dbReference type="InterPro" id="IPR006612">
    <property type="entry name" value="THAP_Znf"/>
</dbReference>
<proteinExistence type="predicted"/>
<dbReference type="Proteomes" id="UP000005408">
    <property type="component" value="Unassembled WGS sequence"/>
</dbReference>
<keyword evidence="2 5" id="KW-0863">Zinc-finger</keyword>
<evidence type="ECO:0000259" key="6">
    <source>
        <dbReference type="PROSITE" id="PS50950"/>
    </source>
</evidence>
<accession>A0A8W8P3N1</accession>
<evidence type="ECO:0000313" key="7">
    <source>
        <dbReference type="EnsemblMetazoa" id="G9553.1:cds"/>
    </source>
</evidence>
<organism evidence="7 8">
    <name type="scientific">Magallana gigas</name>
    <name type="common">Pacific oyster</name>
    <name type="synonym">Crassostrea gigas</name>
    <dbReference type="NCBI Taxonomy" id="29159"/>
    <lineage>
        <taxon>Eukaryota</taxon>
        <taxon>Metazoa</taxon>
        <taxon>Spiralia</taxon>
        <taxon>Lophotrochozoa</taxon>
        <taxon>Mollusca</taxon>
        <taxon>Bivalvia</taxon>
        <taxon>Autobranchia</taxon>
        <taxon>Pteriomorphia</taxon>
        <taxon>Ostreida</taxon>
        <taxon>Ostreoidea</taxon>
        <taxon>Ostreidae</taxon>
        <taxon>Magallana</taxon>
    </lineage>
</organism>
<dbReference type="PROSITE" id="PS50950">
    <property type="entry name" value="ZF_THAP"/>
    <property type="match status" value="1"/>
</dbReference>
<evidence type="ECO:0000313" key="8">
    <source>
        <dbReference type="Proteomes" id="UP000005408"/>
    </source>
</evidence>
<keyword evidence="3" id="KW-0862">Zinc</keyword>
<dbReference type="EnsemblMetazoa" id="G9553.1">
    <property type="protein sequence ID" value="G9553.1:cds"/>
    <property type="gene ID" value="G9553"/>
</dbReference>
<dbReference type="Pfam" id="PF05485">
    <property type="entry name" value="THAP"/>
    <property type="match status" value="1"/>
</dbReference>
<keyword evidence="8" id="KW-1185">Reference proteome</keyword>
<dbReference type="SUPFAM" id="SSF57716">
    <property type="entry name" value="Glucocorticoid receptor-like (DNA-binding domain)"/>
    <property type="match status" value="1"/>
</dbReference>
<name>A0A8W8P3N1_MAGGI</name>
<evidence type="ECO:0000256" key="2">
    <source>
        <dbReference type="ARBA" id="ARBA00022771"/>
    </source>
</evidence>
<feature type="domain" description="THAP-type" evidence="6">
    <location>
        <begin position="1"/>
        <end position="86"/>
    </location>
</feature>
<keyword evidence="1" id="KW-0479">Metal-binding</keyword>
<keyword evidence="4 5" id="KW-0238">DNA-binding</keyword>
<dbReference type="GO" id="GO:0003677">
    <property type="term" value="F:DNA binding"/>
    <property type="evidence" value="ECO:0007669"/>
    <property type="project" value="UniProtKB-UniRule"/>
</dbReference>
<protein>
    <recommendedName>
        <fullName evidence="6">THAP-type domain-containing protein</fullName>
    </recommendedName>
</protein>
<evidence type="ECO:0000256" key="3">
    <source>
        <dbReference type="ARBA" id="ARBA00022833"/>
    </source>
</evidence>
<dbReference type="PANTHER" id="PTHR23080">
    <property type="entry name" value="THAP DOMAIN PROTEIN"/>
    <property type="match status" value="1"/>
</dbReference>
<evidence type="ECO:0000256" key="1">
    <source>
        <dbReference type="ARBA" id="ARBA00022723"/>
    </source>
</evidence>
<dbReference type="AlphaFoldDB" id="A0A8W8P3N1"/>
<sequence>MVVKHCAWGDCRSDNRYSFKENMQGVDFVKFPSKHTDVDRCKKWVKACGRVNFTLDKVTRDTYICTKHFYSGNGTFKYPDPVPYGITGPEMEHFVFKNKKRRGPLPRTTAGRFIQTETEELVSEPKQKQNPTALHDHNMYTSHVKDCGSGDGLKVGVASDTSSVQTSMESEMELLTLETDTLEIEITTDENNTMHDVHNGRVMTDMAVQTDLTSNDLKDCTDQDLQGGSLSRTIFVKNVTKDDTSCKFYTGVTLATLMLIFDVIRSKAERMRYWQGSARDLPDAPNGNKRGPVRVLSSFEEFLLTLVRIRRGLDVESMVMI</sequence>